<keyword evidence="3" id="KW-1185">Reference proteome</keyword>
<proteinExistence type="predicted"/>
<comment type="caution">
    <text evidence="2">The sequence shown here is derived from an EMBL/GenBank/DDBJ whole genome shotgun (WGS) entry which is preliminary data.</text>
</comment>
<gene>
    <name evidence="2" type="ORF">HDU87_004282</name>
</gene>
<reference evidence="2" key="1">
    <citation type="submission" date="2020-05" db="EMBL/GenBank/DDBJ databases">
        <title>Phylogenomic resolution of chytrid fungi.</title>
        <authorList>
            <person name="Stajich J.E."/>
            <person name="Amses K."/>
            <person name="Simmons R."/>
            <person name="Seto K."/>
            <person name="Myers J."/>
            <person name="Bonds A."/>
            <person name="Quandt C.A."/>
            <person name="Barry K."/>
            <person name="Liu P."/>
            <person name="Grigoriev I."/>
            <person name="Longcore J.E."/>
            <person name="James T.Y."/>
        </authorList>
    </citation>
    <scope>NUCLEOTIDE SEQUENCE</scope>
    <source>
        <strain evidence="2">JEL0379</strain>
    </source>
</reference>
<evidence type="ECO:0000256" key="1">
    <source>
        <dbReference type="SAM" id="SignalP"/>
    </source>
</evidence>
<feature type="chain" id="PRO_5042057528" evidence="1">
    <location>
        <begin position="20"/>
        <end position="122"/>
    </location>
</feature>
<dbReference type="AlphaFoldDB" id="A0AAD5TJE9"/>
<keyword evidence="1" id="KW-0732">Signal</keyword>
<sequence>MAICLFTIAEFFVTISVHADIDHPDALQVDIGNSLLVSGRWVIYVGSIIAKRATVLLHNLIKSTRGIRQTIDAFDLVRDERPEVVFFAASPRRNDEVTVEAVSQKCSTSKMGGDRTCVLDLE</sequence>
<evidence type="ECO:0000313" key="3">
    <source>
        <dbReference type="Proteomes" id="UP001212152"/>
    </source>
</evidence>
<feature type="signal peptide" evidence="1">
    <location>
        <begin position="1"/>
        <end position="19"/>
    </location>
</feature>
<organism evidence="2 3">
    <name type="scientific">Geranomyces variabilis</name>
    <dbReference type="NCBI Taxonomy" id="109894"/>
    <lineage>
        <taxon>Eukaryota</taxon>
        <taxon>Fungi</taxon>
        <taxon>Fungi incertae sedis</taxon>
        <taxon>Chytridiomycota</taxon>
        <taxon>Chytridiomycota incertae sedis</taxon>
        <taxon>Chytridiomycetes</taxon>
        <taxon>Spizellomycetales</taxon>
        <taxon>Powellomycetaceae</taxon>
        <taxon>Geranomyces</taxon>
    </lineage>
</organism>
<evidence type="ECO:0000313" key="2">
    <source>
        <dbReference type="EMBL" id="KAJ3177760.1"/>
    </source>
</evidence>
<dbReference type="EMBL" id="JADGJQ010000031">
    <property type="protein sequence ID" value="KAJ3177760.1"/>
    <property type="molecule type" value="Genomic_DNA"/>
</dbReference>
<name>A0AAD5TJE9_9FUNG</name>
<accession>A0AAD5TJE9</accession>
<dbReference type="Proteomes" id="UP001212152">
    <property type="component" value="Unassembled WGS sequence"/>
</dbReference>
<protein>
    <submittedName>
        <fullName evidence="2">Uncharacterized protein</fullName>
    </submittedName>
</protein>